<dbReference type="InterPro" id="IPR036864">
    <property type="entry name" value="Zn2-C6_fun-type_DNA-bd_sf"/>
</dbReference>
<evidence type="ECO:0000259" key="10">
    <source>
        <dbReference type="PROSITE" id="PS50048"/>
    </source>
</evidence>
<keyword evidence="12" id="KW-1185">Reference proteome</keyword>
<name>B6HAT7_PENRW</name>
<dbReference type="EMBL" id="AM920431">
    <property type="protein sequence ID" value="CAP94067.1"/>
    <property type="molecule type" value="Genomic_DNA"/>
</dbReference>
<dbReference type="InterPro" id="IPR001138">
    <property type="entry name" value="Zn2Cys6_DnaBD"/>
</dbReference>
<dbReference type="CDD" id="cd12148">
    <property type="entry name" value="fungal_TF_MHR"/>
    <property type="match status" value="1"/>
</dbReference>
<dbReference type="VEuPathDB" id="FungiDB:PCH_Pc16g13970"/>
<dbReference type="Gene3D" id="4.10.240.10">
    <property type="entry name" value="Zn(2)-C6 fungal-type DNA-binding domain"/>
    <property type="match status" value="1"/>
</dbReference>
<keyword evidence="2" id="KW-0479">Metal-binding</keyword>
<organism evidence="11 12">
    <name type="scientific">Penicillium rubens (strain ATCC 28089 / DSM 1075 / NRRL 1951 / Wisconsin 54-1255)</name>
    <name type="common">Penicillium chrysogenum</name>
    <dbReference type="NCBI Taxonomy" id="500485"/>
    <lineage>
        <taxon>Eukaryota</taxon>
        <taxon>Fungi</taxon>
        <taxon>Dikarya</taxon>
        <taxon>Ascomycota</taxon>
        <taxon>Pezizomycotina</taxon>
        <taxon>Eurotiomycetes</taxon>
        <taxon>Eurotiomycetidae</taxon>
        <taxon>Eurotiales</taxon>
        <taxon>Aspergillaceae</taxon>
        <taxon>Penicillium</taxon>
        <taxon>Penicillium chrysogenum species complex</taxon>
    </lineage>
</organism>
<dbReference type="GO" id="GO:0008270">
    <property type="term" value="F:zinc ion binding"/>
    <property type="evidence" value="ECO:0007669"/>
    <property type="project" value="InterPro"/>
</dbReference>
<protein>
    <submittedName>
        <fullName evidence="11">Pc16g13970 protein</fullName>
    </submittedName>
</protein>
<evidence type="ECO:0000256" key="2">
    <source>
        <dbReference type="ARBA" id="ARBA00022723"/>
    </source>
</evidence>
<evidence type="ECO:0000313" key="11">
    <source>
        <dbReference type="EMBL" id="CAP94067.1"/>
    </source>
</evidence>
<dbReference type="OMA" id="CTAAMTE"/>
<evidence type="ECO:0000256" key="4">
    <source>
        <dbReference type="ARBA" id="ARBA00023015"/>
    </source>
</evidence>
<dbReference type="HOGENOM" id="CLU_015195_0_0_1"/>
<dbReference type="GO" id="GO:0043565">
    <property type="term" value="F:sequence-specific DNA binding"/>
    <property type="evidence" value="ECO:0007669"/>
    <property type="project" value="TreeGrafter"/>
</dbReference>
<dbReference type="GO" id="GO:0005634">
    <property type="term" value="C:nucleus"/>
    <property type="evidence" value="ECO:0007669"/>
    <property type="project" value="UniProtKB-SubCell"/>
</dbReference>
<dbReference type="Gene3D" id="6.10.140.1020">
    <property type="match status" value="1"/>
</dbReference>
<reference evidence="11 12" key="1">
    <citation type="journal article" date="2008" name="Nat. Biotechnol.">
        <title>Genome sequencing and analysis of the filamentous fungus Penicillium chrysogenum.</title>
        <authorList>
            <person name="van den Berg M.A."/>
            <person name="Albang R."/>
            <person name="Albermann K."/>
            <person name="Badger J.H."/>
            <person name="Daran J.-M."/>
            <person name="Driessen A.J.M."/>
            <person name="Garcia-Estrada C."/>
            <person name="Fedorova N.D."/>
            <person name="Harris D.M."/>
            <person name="Heijne W.H.M."/>
            <person name="Joardar V.S."/>
            <person name="Kiel J.A.K.W."/>
            <person name="Kovalchuk A."/>
            <person name="Martin J.F."/>
            <person name="Nierman W.C."/>
            <person name="Nijland J.G."/>
            <person name="Pronk J.T."/>
            <person name="Roubos J.A."/>
            <person name="van der Klei I.J."/>
            <person name="van Peij N.N.M.E."/>
            <person name="Veenhuis M."/>
            <person name="von Doehren H."/>
            <person name="Wagner C."/>
            <person name="Wortman J.R."/>
            <person name="Bovenberg R.A.L."/>
        </authorList>
    </citation>
    <scope>NUCLEOTIDE SEQUENCE [LARGE SCALE GENOMIC DNA]</scope>
    <source>
        <strain evidence="12">ATCC 28089 / DSM 1075 / NRRL 1951 / Wisconsin 54-1255</strain>
    </source>
</reference>
<keyword evidence="4" id="KW-0805">Transcription regulation</keyword>
<evidence type="ECO:0000256" key="1">
    <source>
        <dbReference type="ARBA" id="ARBA00004123"/>
    </source>
</evidence>
<evidence type="ECO:0000256" key="7">
    <source>
        <dbReference type="ARBA" id="ARBA00023242"/>
    </source>
</evidence>
<feature type="compositionally biased region" description="Basic and acidic residues" evidence="9">
    <location>
        <begin position="212"/>
        <end position="221"/>
    </location>
</feature>
<dbReference type="CDD" id="cd00067">
    <property type="entry name" value="GAL4"/>
    <property type="match status" value="1"/>
</dbReference>
<dbReference type="eggNOG" id="ENOG502SAMI">
    <property type="taxonomic scope" value="Eukaryota"/>
</dbReference>
<feature type="coiled-coil region" evidence="8">
    <location>
        <begin position="100"/>
        <end position="127"/>
    </location>
</feature>
<proteinExistence type="predicted"/>
<evidence type="ECO:0000256" key="9">
    <source>
        <dbReference type="SAM" id="MobiDB-lite"/>
    </source>
</evidence>
<keyword evidence="5" id="KW-0238">DNA-binding</keyword>
<dbReference type="OrthoDB" id="27934at2759"/>
<sequence>MDKPSSKRRRIDAATALSKPFKSPLRRPAPTNTEGTPSESVAPNTQEDTQVPESGTKPNSNPMSGPPDQATTPAPPKRKRILAMFSPFPLESWKTTDPEILEVQKQYREINSKVNTLIRELEMATQAHNLETNPRYIEIPTLITKWRLASQDAADEVFVDTKEKFNRLGGMAAWRERSKRDATRWNFDEENHEREHIDEYDGDVDNYGAEDSSDRPLNKNDGEEESQDEEFTMEFMLKVLHVDPKLIGTDIAPQINPVIASLPAFPHSLYVPNSCMSRPLKHKEIACARCFRHKRKCDHAKPSCGECRRKGAECLPARSRKTGDHITIPLEYLKQLENRLAELERVTETQTCDAGVQTDFEELDHSRNHPGNDTDYLMADQNSVGADNDGSLMLLSDLQHSSQRSPQTSPFSFSPDTFSLFPETTFDVPWIDLAPSYPLTDDDSPWLKELHTNVYFSVTHREWPFLNEAAWRSWHAEAILDGQEEWKSFFLQMVYAIGASLCNTLQRDRSHSVRSKEYYASAMRYYPYVVGHSSMVLQIQASLFMILYAMHSPSSEDITTIVSSVLPFCTAAMTEIRKHVSICGDNGSMTESSEVLTENMFITCYMLNEVIVSGWDRPVSAAYKVVDDDMCALGDTLQPTLSTNPAIRHLFRLRKIQARIRRSRENRARNPLARHGKGYNSSFKSALDRWRQEIPHYESDNDQHGFLHPTWMRKLYVYSLLILIDEKRDFIEMDGTEEILATIAEVCLNFRLLQEEGHVMCCTWSALVFQFRAGIMMLYIVWATTPITDIRDQQRIRQNTHQAIATCAANLAGFVDRWKDATPYMNVFEFIRQKIMWNAGTFEANSSAPISLEEAGLHLEDLKKKYLHRAVLGMIEDMMYGRRLPQSLLDDDFKEVL</sequence>
<dbReference type="BioCyc" id="PCHR:PC16G13970-MONOMER"/>
<dbReference type="PANTHER" id="PTHR47782:SF12">
    <property type="entry name" value="ZN(II)2CYS6 TRANSCRIPTION FACTOR (EUROFUNG)"/>
    <property type="match status" value="1"/>
</dbReference>
<feature type="compositionally biased region" description="Polar residues" evidence="9">
    <location>
        <begin position="30"/>
        <end position="63"/>
    </location>
</feature>
<feature type="domain" description="Zn(2)-C6 fungal-type" evidence="10">
    <location>
        <begin position="286"/>
        <end position="314"/>
    </location>
</feature>
<dbReference type="AlphaFoldDB" id="B6HAT7"/>
<dbReference type="PANTHER" id="PTHR47782">
    <property type="entry name" value="ZN(II)2CYS6 TRANSCRIPTION FACTOR (EUROFUNG)-RELATED"/>
    <property type="match status" value="1"/>
</dbReference>
<feature type="region of interest" description="Disordered" evidence="9">
    <location>
        <begin position="1"/>
        <end position="75"/>
    </location>
</feature>
<keyword evidence="7" id="KW-0539">Nucleus</keyword>
<accession>B6HAT7</accession>
<evidence type="ECO:0000256" key="6">
    <source>
        <dbReference type="ARBA" id="ARBA00023163"/>
    </source>
</evidence>
<dbReference type="GO" id="GO:0000981">
    <property type="term" value="F:DNA-binding transcription factor activity, RNA polymerase II-specific"/>
    <property type="evidence" value="ECO:0007669"/>
    <property type="project" value="InterPro"/>
</dbReference>
<dbReference type="Pfam" id="PF00172">
    <property type="entry name" value="Zn_clus"/>
    <property type="match status" value="1"/>
</dbReference>
<dbReference type="SUPFAM" id="SSF57701">
    <property type="entry name" value="Zn2/Cys6 DNA-binding domain"/>
    <property type="match status" value="1"/>
</dbReference>
<keyword evidence="6" id="KW-0804">Transcription</keyword>
<evidence type="ECO:0000256" key="3">
    <source>
        <dbReference type="ARBA" id="ARBA00022833"/>
    </source>
</evidence>
<dbReference type="InterPro" id="IPR052202">
    <property type="entry name" value="Yeast_MetPath_Reg"/>
</dbReference>
<keyword evidence="8" id="KW-0175">Coiled coil</keyword>
<feature type="region of interest" description="Disordered" evidence="9">
    <location>
        <begin position="196"/>
        <end position="228"/>
    </location>
</feature>
<keyword evidence="3" id="KW-0862">Zinc</keyword>
<dbReference type="Proteomes" id="UP000000724">
    <property type="component" value="Contig Pc00c16"/>
</dbReference>
<dbReference type="GO" id="GO:0045944">
    <property type="term" value="P:positive regulation of transcription by RNA polymerase II"/>
    <property type="evidence" value="ECO:0007669"/>
    <property type="project" value="TreeGrafter"/>
</dbReference>
<dbReference type="PROSITE" id="PS50048">
    <property type="entry name" value="ZN2_CY6_FUNGAL_2"/>
    <property type="match status" value="1"/>
</dbReference>
<evidence type="ECO:0000313" key="12">
    <source>
        <dbReference type="Proteomes" id="UP000000724"/>
    </source>
</evidence>
<dbReference type="STRING" id="500485.B6HAT7"/>
<evidence type="ECO:0000256" key="8">
    <source>
        <dbReference type="SAM" id="Coils"/>
    </source>
</evidence>
<comment type="subcellular location">
    <subcellularLocation>
        <location evidence="1">Nucleus</location>
    </subcellularLocation>
</comment>
<evidence type="ECO:0000256" key="5">
    <source>
        <dbReference type="ARBA" id="ARBA00023125"/>
    </source>
</evidence>
<feature type="compositionally biased region" description="Basic residues" evidence="9">
    <location>
        <begin position="1"/>
        <end position="10"/>
    </location>
</feature>
<gene>
    <name evidence="11" type="ORF">Pc16g13970</name>
    <name evidence="11" type="ORF">PCH_Pc16g13970</name>
</gene>